<feature type="region of interest" description="Disordered" evidence="5">
    <location>
        <begin position="123"/>
        <end position="168"/>
    </location>
</feature>
<dbReference type="SUPFAM" id="SSF52540">
    <property type="entry name" value="P-loop containing nucleoside triphosphate hydrolases"/>
    <property type="match status" value="1"/>
</dbReference>
<dbReference type="InterPro" id="IPR050079">
    <property type="entry name" value="DEAD_box_RNA_helicase"/>
</dbReference>
<evidence type="ECO:0000256" key="2">
    <source>
        <dbReference type="ARBA" id="ARBA00022801"/>
    </source>
</evidence>
<accession>A0A673MCX7</accession>
<sequence>MGITAIPLHGQMKYLINYISLNQMKSKSKKVKCNIECKKRVSFSESNSLKSEFSIIDYIHRVGRTARAGRSGKSITFVTQYDVELFQRIEALIGKKLPAFPTQEEEVMMLLERVSEAQRFARIEMKESSEKRKRPKADEEEADDREQSSGVRKKIKGGSFRGRAKRGR</sequence>
<organism evidence="6 7">
    <name type="scientific">Sinocyclocheilus rhinocerous</name>
    <dbReference type="NCBI Taxonomy" id="307959"/>
    <lineage>
        <taxon>Eukaryota</taxon>
        <taxon>Metazoa</taxon>
        <taxon>Chordata</taxon>
        <taxon>Craniata</taxon>
        <taxon>Vertebrata</taxon>
        <taxon>Euteleostomi</taxon>
        <taxon>Actinopterygii</taxon>
        <taxon>Neopterygii</taxon>
        <taxon>Teleostei</taxon>
        <taxon>Ostariophysi</taxon>
        <taxon>Cypriniformes</taxon>
        <taxon>Cyprinidae</taxon>
        <taxon>Cyprininae</taxon>
        <taxon>Sinocyclocheilus</taxon>
    </lineage>
</organism>
<evidence type="ECO:0000256" key="4">
    <source>
        <dbReference type="ARBA" id="ARBA00022840"/>
    </source>
</evidence>
<reference evidence="6" key="1">
    <citation type="submission" date="2025-08" db="UniProtKB">
        <authorList>
            <consortium name="Ensembl"/>
        </authorList>
    </citation>
    <scope>IDENTIFICATION</scope>
</reference>
<dbReference type="Ensembl" id="ENSSRHT00000092648.1">
    <property type="protein sequence ID" value="ENSSRHP00000090215.1"/>
    <property type="gene ID" value="ENSSRHG00000044547.1"/>
</dbReference>
<dbReference type="AlphaFoldDB" id="A0A673MCX7"/>
<dbReference type="GO" id="GO:0016787">
    <property type="term" value="F:hydrolase activity"/>
    <property type="evidence" value="ECO:0007669"/>
    <property type="project" value="UniProtKB-KW"/>
</dbReference>
<evidence type="ECO:0000256" key="1">
    <source>
        <dbReference type="ARBA" id="ARBA00022741"/>
    </source>
</evidence>
<name>A0A673MCX7_9TELE</name>
<keyword evidence="3" id="KW-0347">Helicase</keyword>
<keyword evidence="4" id="KW-0067">ATP-binding</keyword>
<protein>
    <recommendedName>
        <fullName evidence="8">Helicase C-terminal domain-containing protein</fullName>
    </recommendedName>
</protein>
<evidence type="ECO:0008006" key="8">
    <source>
        <dbReference type="Google" id="ProtNLM"/>
    </source>
</evidence>
<dbReference type="Proteomes" id="UP000472270">
    <property type="component" value="Unassembled WGS sequence"/>
</dbReference>
<evidence type="ECO:0000313" key="7">
    <source>
        <dbReference type="Proteomes" id="UP000472270"/>
    </source>
</evidence>
<dbReference type="PANTHER" id="PTHR47959">
    <property type="entry name" value="ATP-DEPENDENT RNA HELICASE RHLE-RELATED"/>
    <property type="match status" value="1"/>
</dbReference>
<dbReference type="GO" id="GO:0005829">
    <property type="term" value="C:cytosol"/>
    <property type="evidence" value="ECO:0007669"/>
    <property type="project" value="TreeGrafter"/>
</dbReference>
<proteinExistence type="predicted"/>
<dbReference type="GO" id="GO:0005524">
    <property type="term" value="F:ATP binding"/>
    <property type="evidence" value="ECO:0007669"/>
    <property type="project" value="UniProtKB-KW"/>
</dbReference>
<keyword evidence="2" id="KW-0378">Hydrolase</keyword>
<feature type="compositionally biased region" description="Basic residues" evidence="5">
    <location>
        <begin position="151"/>
        <end position="168"/>
    </location>
</feature>
<dbReference type="PANTHER" id="PTHR47959:SF20">
    <property type="entry name" value="RNA HELICASE"/>
    <property type="match status" value="1"/>
</dbReference>
<evidence type="ECO:0000256" key="3">
    <source>
        <dbReference type="ARBA" id="ARBA00022806"/>
    </source>
</evidence>
<dbReference type="GO" id="GO:0003724">
    <property type="term" value="F:RNA helicase activity"/>
    <property type="evidence" value="ECO:0007669"/>
    <property type="project" value="TreeGrafter"/>
</dbReference>
<evidence type="ECO:0000313" key="6">
    <source>
        <dbReference type="Ensembl" id="ENSSRHP00000090215.1"/>
    </source>
</evidence>
<reference evidence="6" key="2">
    <citation type="submission" date="2025-09" db="UniProtKB">
        <authorList>
            <consortium name="Ensembl"/>
        </authorList>
    </citation>
    <scope>IDENTIFICATION</scope>
</reference>
<keyword evidence="1" id="KW-0547">Nucleotide-binding</keyword>
<dbReference type="InterPro" id="IPR027417">
    <property type="entry name" value="P-loop_NTPase"/>
</dbReference>
<keyword evidence="7" id="KW-1185">Reference proteome</keyword>
<dbReference type="Gene3D" id="3.40.50.300">
    <property type="entry name" value="P-loop containing nucleotide triphosphate hydrolases"/>
    <property type="match status" value="1"/>
</dbReference>
<evidence type="ECO:0000256" key="5">
    <source>
        <dbReference type="SAM" id="MobiDB-lite"/>
    </source>
</evidence>